<protein>
    <submittedName>
        <fullName evidence="1">Uncharacterized protein</fullName>
    </submittedName>
</protein>
<proteinExistence type="predicted"/>
<evidence type="ECO:0000313" key="1">
    <source>
        <dbReference type="EMBL" id="MFD2096588.1"/>
    </source>
</evidence>
<comment type="caution">
    <text evidence="1">The sequence shown here is derived from an EMBL/GenBank/DDBJ whole genome shotgun (WGS) entry which is preliminary data.</text>
</comment>
<keyword evidence="2" id="KW-1185">Reference proteome</keyword>
<gene>
    <name evidence="1" type="ORF">ACFSJ3_11390</name>
</gene>
<name>A0ABW4XN98_9GAMM</name>
<sequence length="257" mass="28760">MFIRITVFSLALLLSGCESNNATYSQSLCPDVKPLLGNLDIVVYQNSTKNKMTQNRGIKPKSFMERLADVDVMFAGGIPVAVYNPGAAEAPGEELKFSADSNANDILGGLVKSNLERANWVEVNEVVSLPSFQLEEREAAFKTSNANVVMFIEYYYELVNSRAIYLNAKVSLHPRKVNFKEEYLFDARSVGQLKQNKTLYRKSLFVSSQMLDKSVEQAQAIEVVMKDDYLLLRETVADSYVQLSALITQNLEQGICL</sequence>
<organism evidence="1 2">
    <name type="scientific">Corallincola platygyrae</name>
    <dbReference type="NCBI Taxonomy" id="1193278"/>
    <lineage>
        <taxon>Bacteria</taxon>
        <taxon>Pseudomonadati</taxon>
        <taxon>Pseudomonadota</taxon>
        <taxon>Gammaproteobacteria</taxon>
        <taxon>Alteromonadales</taxon>
        <taxon>Psychromonadaceae</taxon>
        <taxon>Corallincola</taxon>
    </lineage>
</organism>
<dbReference type="Proteomes" id="UP001597380">
    <property type="component" value="Unassembled WGS sequence"/>
</dbReference>
<reference evidence="2" key="1">
    <citation type="journal article" date="2019" name="Int. J. Syst. Evol. Microbiol.">
        <title>The Global Catalogue of Microorganisms (GCM) 10K type strain sequencing project: providing services to taxonomists for standard genome sequencing and annotation.</title>
        <authorList>
            <consortium name="The Broad Institute Genomics Platform"/>
            <consortium name="The Broad Institute Genome Sequencing Center for Infectious Disease"/>
            <person name="Wu L."/>
            <person name="Ma J."/>
        </authorList>
    </citation>
    <scope>NUCLEOTIDE SEQUENCE [LARGE SCALE GENOMIC DNA]</scope>
    <source>
        <strain evidence="2">CGMCC 1.10992</strain>
    </source>
</reference>
<accession>A0ABW4XN98</accession>
<dbReference type="PROSITE" id="PS51257">
    <property type="entry name" value="PROKAR_LIPOPROTEIN"/>
    <property type="match status" value="1"/>
</dbReference>
<dbReference type="RefSeq" id="WP_345339023.1">
    <property type="nucleotide sequence ID" value="NZ_BAABLI010000008.1"/>
</dbReference>
<evidence type="ECO:0000313" key="2">
    <source>
        <dbReference type="Proteomes" id="UP001597380"/>
    </source>
</evidence>
<dbReference type="EMBL" id="JBHUHT010000012">
    <property type="protein sequence ID" value="MFD2096588.1"/>
    <property type="molecule type" value="Genomic_DNA"/>
</dbReference>